<keyword evidence="4" id="KW-0597">Phosphoprotein</keyword>
<keyword evidence="6" id="KW-0418">Kinase</keyword>
<dbReference type="PROSITE" id="PS50109">
    <property type="entry name" value="HIS_KIN"/>
    <property type="match status" value="1"/>
</dbReference>
<dbReference type="InterPro" id="IPR035965">
    <property type="entry name" value="PAS-like_dom_sf"/>
</dbReference>
<dbReference type="GO" id="GO:0005886">
    <property type="term" value="C:plasma membrane"/>
    <property type="evidence" value="ECO:0007669"/>
    <property type="project" value="TreeGrafter"/>
</dbReference>
<dbReference type="InterPro" id="IPR050351">
    <property type="entry name" value="BphY/WalK/GraS-like"/>
</dbReference>
<dbReference type="PANTHER" id="PTHR45453">
    <property type="entry name" value="PHOSPHATE REGULON SENSOR PROTEIN PHOR"/>
    <property type="match status" value="1"/>
</dbReference>
<evidence type="ECO:0000256" key="1">
    <source>
        <dbReference type="ARBA" id="ARBA00000085"/>
    </source>
</evidence>
<dbReference type="InterPro" id="IPR003594">
    <property type="entry name" value="HATPase_dom"/>
</dbReference>
<dbReference type="InterPro" id="IPR003660">
    <property type="entry name" value="HAMP_dom"/>
</dbReference>
<dbReference type="Proteomes" id="UP000620366">
    <property type="component" value="Unassembled WGS sequence"/>
</dbReference>
<dbReference type="PROSITE" id="PS50885">
    <property type="entry name" value="HAMP"/>
    <property type="match status" value="1"/>
</dbReference>
<dbReference type="SUPFAM" id="SSF47384">
    <property type="entry name" value="Homodimeric domain of signal transducing histidine kinase"/>
    <property type="match status" value="1"/>
</dbReference>
<dbReference type="SUPFAM" id="SSF55785">
    <property type="entry name" value="PYP-like sensor domain (PAS domain)"/>
    <property type="match status" value="1"/>
</dbReference>
<dbReference type="InterPro" id="IPR036097">
    <property type="entry name" value="HisK_dim/P_sf"/>
</dbReference>
<dbReference type="SUPFAM" id="SSF158472">
    <property type="entry name" value="HAMP domain-like"/>
    <property type="match status" value="1"/>
</dbReference>
<dbReference type="CDD" id="cd00082">
    <property type="entry name" value="HisKA"/>
    <property type="match status" value="1"/>
</dbReference>
<evidence type="ECO:0000256" key="9">
    <source>
        <dbReference type="SAM" id="Phobius"/>
    </source>
</evidence>
<comment type="catalytic activity">
    <reaction evidence="1">
        <text>ATP + protein L-histidine = ADP + protein N-phospho-L-histidine.</text>
        <dbReference type="EC" id="2.7.13.3"/>
    </reaction>
</comment>
<evidence type="ECO:0000256" key="7">
    <source>
        <dbReference type="ARBA" id="ARBA00023012"/>
    </source>
</evidence>
<dbReference type="InterPro" id="IPR003661">
    <property type="entry name" value="HisK_dim/P_dom"/>
</dbReference>
<dbReference type="Gene3D" id="6.10.340.10">
    <property type="match status" value="1"/>
</dbReference>
<dbReference type="SMART" id="SM00388">
    <property type="entry name" value="HisKA"/>
    <property type="match status" value="1"/>
</dbReference>
<dbReference type="PANTHER" id="PTHR45453:SF1">
    <property type="entry name" value="PHOSPHATE REGULON SENSOR PROTEIN PHOR"/>
    <property type="match status" value="1"/>
</dbReference>
<dbReference type="Gene3D" id="3.30.450.20">
    <property type="entry name" value="PAS domain"/>
    <property type="match status" value="1"/>
</dbReference>
<dbReference type="InterPro" id="IPR005467">
    <property type="entry name" value="His_kinase_dom"/>
</dbReference>
<evidence type="ECO:0000256" key="3">
    <source>
        <dbReference type="ARBA" id="ARBA00012438"/>
    </source>
</evidence>
<dbReference type="AlphaFoldDB" id="A0A926DDE7"/>
<reference evidence="12" key="1">
    <citation type="submission" date="2020-08" db="EMBL/GenBank/DDBJ databases">
        <title>Genome public.</title>
        <authorList>
            <person name="Liu C."/>
            <person name="Sun Q."/>
        </authorList>
    </citation>
    <scope>NUCLEOTIDE SEQUENCE</scope>
    <source>
        <strain evidence="12">BX7</strain>
    </source>
</reference>
<dbReference type="Pfam" id="PF00512">
    <property type="entry name" value="HisKA"/>
    <property type="match status" value="1"/>
</dbReference>
<dbReference type="Pfam" id="PF02518">
    <property type="entry name" value="HATPase_c"/>
    <property type="match status" value="1"/>
</dbReference>
<dbReference type="Pfam" id="PF00672">
    <property type="entry name" value="HAMP"/>
    <property type="match status" value="1"/>
</dbReference>
<dbReference type="Gene3D" id="3.30.565.10">
    <property type="entry name" value="Histidine kinase-like ATPase, C-terminal domain"/>
    <property type="match status" value="1"/>
</dbReference>
<evidence type="ECO:0000256" key="5">
    <source>
        <dbReference type="ARBA" id="ARBA00022679"/>
    </source>
</evidence>
<comment type="caution">
    <text evidence="12">The sequence shown here is derived from an EMBL/GenBank/DDBJ whole genome shotgun (WGS) entry which is preliminary data.</text>
</comment>
<accession>A0A926DDE7</accession>
<dbReference type="InterPro" id="IPR004358">
    <property type="entry name" value="Sig_transdc_His_kin-like_C"/>
</dbReference>
<organism evidence="12 13">
    <name type="scientific">Feifania hominis</name>
    <dbReference type="NCBI Taxonomy" id="2763660"/>
    <lineage>
        <taxon>Bacteria</taxon>
        <taxon>Bacillati</taxon>
        <taxon>Bacillota</taxon>
        <taxon>Clostridia</taxon>
        <taxon>Eubacteriales</taxon>
        <taxon>Feifaniaceae</taxon>
        <taxon>Feifania</taxon>
    </lineage>
</organism>
<dbReference type="GO" id="GO:0004721">
    <property type="term" value="F:phosphoprotein phosphatase activity"/>
    <property type="evidence" value="ECO:0007669"/>
    <property type="project" value="TreeGrafter"/>
</dbReference>
<feature type="domain" description="Histidine kinase" evidence="10">
    <location>
        <begin position="370"/>
        <end position="588"/>
    </location>
</feature>
<dbReference type="GO" id="GO:0000155">
    <property type="term" value="F:phosphorelay sensor kinase activity"/>
    <property type="evidence" value="ECO:0007669"/>
    <property type="project" value="InterPro"/>
</dbReference>
<dbReference type="FunFam" id="3.30.565.10:FF:000006">
    <property type="entry name" value="Sensor histidine kinase WalK"/>
    <property type="match status" value="1"/>
</dbReference>
<evidence type="ECO:0000259" key="11">
    <source>
        <dbReference type="PROSITE" id="PS50885"/>
    </source>
</evidence>
<evidence type="ECO:0000259" key="10">
    <source>
        <dbReference type="PROSITE" id="PS50109"/>
    </source>
</evidence>
<evidence type="ECO:0000256" key="8">
    <source>
        <dbReference type="ARBA" id="ARBA00023136"/>
    </source>
</evidence>
<protein>
    <recommendedName>
        <fullName evidence="3">histidine kinase</fullName>
        <ecNumber evidence="3">2.7.13.3</ecNumber>
    </recommendedName>
</protein>
<keyword evidence="9" id="KW-0812">Transmembrane</keyword>
<dbReference type="RefSeq" id="WP_249300974.1">
    <property type="nucleotide sequence ID" value="NZ_JACRSP010000004.1"/>
</dbReference>
<feature type="domain" description="HAMP" evidence="11">
    <location>
        <begin position="189"/>
        <end position="241"/>
    </location>
</feature>
<proteinExistence type="predicted"/>
<dbReference type="EMBL" id="JACRSP010000004">
    <property type="protein sequence ID" value="MBC8536920.1"/>
    <property type="molecule type" value="Genomic_DNA"/>
</dbReference>
<dbReference type="InterPro" id="IPR036890">
    <property type="entry name" value="HATPase_C_sf"/>
</dbReference>
<dbReference type="SUPFAM" id="SSF55874">
    <property type="entry name" value="ATPase domain of HSP90 chaperone/DNA topoisomerase II/histidine kinase"/>
    <property type="match status" value="1"/>
</dbReference>
<keyword evidence="7" id="KW-0902">Two-component regulatory system</keyword>
<evidence type="ECO:0000313" key="13">
    <source>
        <dbReference type="Proteomes" id="UP000620366"/>
    </source>
</evidence>
<comment type="subcellular location">
    <subcellularLocation>
        <location evidence="2">Membrane</location>
    </subcellularLocation>
</comment>
<keyword evidence="9" id="KW-1133">Transmembrane helix</keyword>
<dbReference type="GO" id="GO:0016036">
    <property type="term" value="P:cellular response to phosphate starvation"/>
    <property type="evidence" value="ECO:0007669"/>
    <property type="project" value="TreeGrafter"/>
</dbReference>
<evidence type="ECO:0000256" key="6">
    <source>
        <dbReference type="ARBA" id="ARBA00022777"/>
    </source>
</evidence>
<feature type="transmembrane region" description="Helical" evidence="9">
    <location>
        <begin position="6"/>
        <end position="29"/>
    </location>
</feature>
<evidence type="ECO:0000256" key="4">
    <source>
        <dbReference type="ARBA" id="ARBA00022553"/>
    </source>
</evidence>
<dbReference type="CDD" id="cd06225">
    <property type="entry name" value="HAMP"/>
    <property type="match status" value="1"/>
</dbReference>
<dbReference type="Gene3D" id="1.10.287.130">
    <property type="match status" value="1"/>
</dbReference>
<gene>
    <name evidence="12" type="ORF">H8695_09500</name>
</gene>
<keyword evidence="8 9" id="KW-0472">Membrane</keyword>
<keyword evidence="13" id="KW-1185">Reference proteome</keyword>
<dbReference type="EC" id="2.7.13.3" evidence="3"/>
<evidence type="ECO:0000256" key="2">
    <source>
        <dbReference type="ARBA" id="ARBA00004370"/>
    </source>
</evidence>
<keyword evidence="5" id="KW-0808">Transferase</keyword>
<dbReference type="FunFam" id="1.10.287.130:FF:000001">
    <property type="entry name" value="Two-component sensor histidine kinase"/>
    <property type="match status" value="1"/>
</dbReference>
<dbReference type="SMART" id="SM00387">
    <property type="entry name" value="HATPase_c"/>
    <property type="match status" value="1"/>
</dbReference>
<sequence length="591" mass="65208">MKNSLQLKLVLILVILTLSVMCVVGTVLVNSTTDFYHEDFTKQIQTVFDDSDFQAIVRGSASSVNTADDLYRKISLYASQLGIDTYRNFYVLDAGGGFLAGTNTDLGQSLAKSANLLAAMNGETGARVSAAYPYMDYAWPVSEGDGYIIYIKDTKEEIRDLVWVMVVIIIETLFVGLIIALILSVFLAKTITNPIENITYGASKIAAGDFSYQLPVKSSDEIGTLTRTFNNMAGVLKDTLEDIDRERNKLKTTLLYLSDGVTAFDREGVLIHINKAALAMLGQDWRESESTFGEVFAALPEADFEKVRQTENFTTLFEIGQKKLRVNFAPFDASPAEGDSAQMAGGVVAIIHDVTEEQRLEQSRRDFIANVSHELRTPLANIKGYTETVLDTPDLTGEERERFLSVVTGEADRMARIVKDLLVLSRLDSNKMDLHFVPFSMEASLRKVYEAMLIDARKHAVELTLEIDHSVSEVVGDCERIEQVLVNIISNAVKYTPEGGAVRVEAEQSADAVFVKVTDNGIGIPKEDLPHVFERFYRVDKARSRAAGGTGLGLAIAKEMVEAHGGSIDIKSRLGEGTEVFLTFPVLQRMI</sequence>
<dbReference type="CDD" id="cd00075">
    <property type="entry name" value="HATPase"/>
    <property type="match status" value="1"/>
</dbReference>
<feature type="transmembrane region" description="Helical" evidence="9">
    <location>
        <begin position="161"/>
        <end position="187"/>
    </location>
</feature>
<dbReference type="SMART" id="SM00304">
    <property type="entry name" value="HAMP"/>
    <property type="match status" value="1"/>
</dbReference>
<evidence type="ECO:0000313" key="12">
    <source>
        <dbReference type="EMBL" id="MBC8536920.1"/>
    </source>
</evidence>
<name>A0A926DDE7_9FIRM</name>
<dbReference type="PRINTS" id="PR00344">
    <property type="entry name" value="BCTRLSENSOR"/>
</dbReference>